<reference evidence="3 4" key="1">
    <citation type="journal article" date="2019" name="Nat. Ecol. Evol.">
        <title>Megaphylogeny resolves global patterns of mushroom evolution.</title>
        <authorList>
            <person name="Varga T."/>
            <person name="Krizsan K."/>
            <person name="Foldi C."/>
            <person name="Dima B."/>
            <person name="Sanchez-Garcia M."/>
            <person name="Sanchez-Ramirez S."/>
            <person name="Szollosi G.J."/>
            <person name="Szarkandi J.G."/>
            <person name="Papp V."/>
            <person name="Albert L."/>
            <person name="Andreopoulos W."/>
            <person name="Angelini C."/>
            <person name="Antonin V."/>
            <person name="Barry K.W."/>
            <person name="Bougher N.L."/>
            <person name="Buchanan P."/>
            <person name="Buyck B."/>
            <person name="Bense V."/>
            <person name="Catcheside P."/>
            <person name="Chovatia M."/>
            <person name="Cooper J."/>
            <person name="Damon W."/>
            <person name="Desjardin D."/>
            <person name="Finy P."/>
            <person name="Geml J."/>
            <person name="Haridas S."/>
            <person name="Hughes K."/>
            <person name="Justo A."/>
            <person name="Karasinski D."/>
            <person name="Kautmanova I."/>
            <person name="Kiss B."/>
            <person name="Kocsube S."/>
            <person name="Kotiranta H."/>
            <person name="LaButti K.M."/>
            <person name="Lechner B.E."/>
            <person name="Liimatainen K."/>
            <person name="Lipzen A."/>
            <person name="Lukacs Z."/>
            <person name="Mihaltcheva S."/>
            <person name="Morgado L.N."/>
            <person name="Niskanen T."/>
            <person name="Noordeloos M.E."/>
            <person name="Ohm R.A."/>
            <person name="Ortiz-Santana B."/>
            <person name="Ovrebo C."/>
            <person name="Racz N."/>
            <person name="Riley R."/>
            <person name="Savchenko A."/>
            <person name="Shiryaev A."/>
            <person name="Soop K."/>
            <person name="Spirin V."/>
            <person name="Szebenyi C."/>
            <person name="Tomsovsky M."/>
            <person name="Tulloss R.E."/>
            <person name="Uehling J."/>
            <person name="Grigoriev I.V."/>
            <person name="Vagvolgyi C."/>
            <person name="Papp T."/>
            <person name="Martin F.M."/>
            <person name="Miettinen O."/>
            <person name="Hibbett D.S."/>
            <person name="Nagy L.G."/>
        </authorList>
    </citation>
    <scope>NUCLEOTIDE SEQUENCE [LARGE SCALE GENOMIC DNA]</scope>
    <source>
        <strain evidence="3 4">FP101781</strain>
    </source>
</reference>
<evidence type="ECO:0000313" key="3">
    <source>
        <dbReference type="EMBL" id="TEB32927.1"/>
    </source>
</evidence>
<keyword evidence="2" id="KW-1133">Transmembrane helix</keyword>
<gene>
    <name evidence="3" type="ORF">FA13DRAFT_1773667</name>
</gene>
<proteinExistence type="predicted"/>
<dbReference type="Proteomes" id="UP000298030">
    <property type="component" value="Unassembled WGS sequence"/>
</dbReference>
<name>A0A4Y7TFH2_COPMI</name>
<feature type="region of interest" description="Disordered" evidence="1">
    <location>
        <begin position="84"/>
        <end position="123"/>
    </location>
</feature>
<comment type="caution">
    <text evidence="3">The sequence shown here is derived from an EMBL/GenBank/DDBJ whole genome shotgun (WGS) entry which is preliminary data.</text>
</comment>
<feature type="transmembrane region" description="Helical" evidence="2">
    <location>
        <begin position="56"/>
        <end position="79"/>
    </location>
</feature>
<feature type="transmembrane region" description="Helical" evidence="2">
    <location>
        <begin position="20"/>
        <end position="44"/>
    </location>
</feature>
<keyword evidence="4" id="KW-1185">Reference proteome</keyword>
<protein>
    <submittedName>
        <fullName evidence="3">Uncharacterized protein</fullName>
    </submittedName>
</protein>
<dbReference type="EMBL" id="QPFP01000014">
    <property type="protein sequence ID" value="TEB32927.1"/>
    <property type="molecule type" value="Genomic_DNA"/>
</dbReference>
<sequence length="189" mass="21119">MSYVHRKVELRNDVSAIPAYNRATCTLPWVGFLLIQFSFIFWTLSNTLGESHKGILVYYVASSISSVATFFIADLRGFIGAKQASRASQSPSETERDNPVDDRPSAGHDFLDDGPPSYGKSSRNNFNVYEHMTAWHRGSPNRMQFYVYPRTSSGTHWHVPASFLNNYGSTANGNFAPNYGTLNQNFGST</sequence>
<keyword evidence="2" id="KW-0472">Membrane</keyword>
<keyword evidence="2" id="KW-0812">Transmembrane</keyword>
<organism evidence="3 4">
    <name type="scientific">Coprinellus micaceus</name>
    <name type="common">Glistening ink-cap mushroom</name>
    <name type="synonym">Coprinus micaceus</name>
    <dbReference type="NCBI Taxonomy" id="71717"/>
    <lineage>
        <taxon>Eukaryota</taxon>
        <taxon>Fungi</taxon>
        <taxon>Dikarya</taxon>
        <taxon>Basidiomycota</taxon>
        <taxon>Agaricomycotina</taxon>
        <taxon>Agaricomycetes</taxon>
        <taxon>Agaricomycetidae</taxon>
        <taxon>Agaricales</taxon>
        <taxon>Agaricineae</taxon>
        <taxon>Psathyrellaceae</taxon>
        <taxon>Coprinellus</taxon>
    </lineage>
</organism>
<feature type="compositionally biased region" description="Basic and acidic residues" evidence="1">
    <location>
        <begin position="93"/>
        <end position="111"/>
    </location>
</feature>
<accession>A0A4Y7TFH2</accession>
<evidence type="ECO:0000313" key="4">
    <source>
        <dbReference type="Proteomes" id="UP000298030"/>
    </source>
</evidence>
<evidence type="ECO:0000256" key="1">
    <source>
        <dbReference type="SAM" id="MobiDB-lite"/>
    </source>
</evidence>
<evidence type="ECO:0000256" key="2">
    <source>
        <dbReference type="SAM" id="Phobius"/>
    </source>
</evidence>
<dbReference type="AlphaFoldDB" id="A0A4Y7TFH2"/>